<dbReference type="CDD" id="cd15482">
    <property type="entry name" value="Sialidase_non-viral"/>
    <property type="match status" value="1"/>
</dbReference>
<evidence type="ECO:0000256" key="4">
    <source>
        <dbReference type="SAM" id="Phobius"/>
    </source>
</evidence>
<dbReference type="STRING" id="305900.GV64_19405"/>
<feature type="domain" description="Sialidase" evidence="5">
    <location>
        <begin position="229"/>
        <end position="494"/>
    </location>
</feature>
<organism evidence="6 7">
    <name type="scientific">Endozoicomonas elysicola</name>
    <dbReference type="NCBI Taxonomy" id="305900"/>
    <lineage>
        <taxon>Bacteria</taxon>
        <taxon>Pseudomonadati</taxon>
        <taxon>Pseudomonadota</taxon>
        <taxon>Gammaproteobacteria</taxon>
        <taxon>Oceanospirillales</taxon>
        <taxon>Endozoicomonadaceae</taxon>
        <taxon>Endozoicomonas</taxon>
    </lineage>
</organism>
<dbReference type="Gene3D" id="2.120.10.10">
    <property type="match status" value="1"/>
</dbReference>
<sequence>MFLSRITAVFISVSCLGLLTFLFLFLEFNAPGLTAFGLITAIAVIYGLIYTIASVRLVNRLWAKRSDPESRRVKPFFYSLSFLATAALLVIVFLDSTVFDYYQPVSIFDEVIAALGVAWGFLAIAMLFSALPRHRNDQAILKNTATVGLIAILGWPLMGSLNWVNNPQYNDELRDVQDLFVGGVDGYAIYRIPGLLVVPAGSQLGNGEQLKSDLLIGVAEARRDAALDTGVIDLVTKVSKDGGKSWSQLNVVCTYEDNNKRGKCGNPTPAFDQETGIIHLAHNISNEARQHWPVMITSRDGGLTWSDREVLPFKGLIFGPGHGIQKQQNPAKGRLIIPGYLNQKVEGRANQAVVLFSDDHGNTWQTSEPLNTGDETAIAELADGRIYMNTRQHAALGRAPAPNGRWVSTSSDGGMNWLEAEKDLSLLTPVCQASVEEYGEKGLLFANPANTRARVNMTVRYSEDQGNSWKNSVTVYPGAAGYSDLGTLSNGDVAVLFENGVMSYSEKITIAMVPESLITPQ</sequence>
<feature type="transmembrane region" description="Helical" evidence="4">
    <location>
        <begin position="143"/>
        <end position="164"/>
    </location>
</feature>
<proteinExistence type="inferred from homology"/>
<dbReference type="RefSeq" id="WP_020581254.1">
    <property type="nucleotide sequence ID" value="NZ_JOJP01000001.1"/>
</dbReference>
<gene>
    <name evidence="6" type="ORF">GV64_19405</name>
</gene>
<dbReference type="EC" id="3.2.1.18" evidence="3"/>
<evidence type="ECO:0000259" key="5">
    <source>
        <dbReference type="Pfam" id="PF13088"/>
    </source>
</evidence>
<dbReference type="InterPro" id="IPR011040">
    <property type="entry name" value="Sialidase"/>
</dbReference>
<dbReference type="GO" id="GO:0005737">
    <property type="term" value="C:cytoplasm"/>
    <property type="evidence" value="ECO:0007669"/>
    <property type="project" value="TreeGrafter"/>
</dbReference>
<evidence type="ECO:0000256" key="2">
    <source>
        <dbReference type="ARBA" id="ARBA00009348"/>
    </source>
</evidence>
<evidence type="ECO:0000256" key="1">
    <source>
        <dbReference type="ARBA" id="ARBA00000427"/>
    </source>
</evidence>
<dbReference type="GO" id="GO:0016020">
    <property type="term" value="C:membrane"/>
    <property type="evidence" value="ECO:0007669"/>
    <property type="project" value="TreeGrafter"/>
</dbReference>
<keyword evidence="4" id="KW-0812">Transmembrane</keyword>
<evidence type="ECO:0000313" key="7">
    <source>
        <dbReference type="Proteomes" id="UP000027997"/>
    </source>
</evidence>
<dbReference type="PANTHER" id="PTHR10628">
    <property type="entry name" value="SIALIDASE"/>
    <property type="match status" value="1"/>
</dbReference>
<feature type="transmembrane region" description="Helical" evidence="4">
    <location>
        <begin position="111"/>
        <end position="131"/>
    </location>
</feature>
<dbReference type="Pfam" id="PF13088">
    <property type="entry name" value="BNR_2"/>
    <property type="match status" value="1"/>
</dbReference>
<comment type="similarity">
    <text evidence="2">Belongs to the glycosyl hydrolase 33 family.</text>
</comment>
<dbReference type="eggNOG" id="COG4409">
    <property type="taxonomic scope" value="Bacteria"/>
</dbReference>
<comment type="caution">
    <text evidence="6">The sequence shown here is derived from an EMBL/GenBank/DDBJ whole genome shotgun (WGS) entry which is preliminary data.</text>
</comment>
<feature type="transmembrane region" description="Helical" evidence="4">
    <location>
        <begin position="76"/>
        <end position="99"/>
    </location>
</feature>
<dbReference type="GO" id="GO:0004308">
    <property type="term" value="F:exo-alpha-sialidase activity"/>
    <property type="evidence" value="ECO:0007669"/>
    <property type="project" value="UniProtKB-EC"/>
</dbReference>
<keyword evidence="4" id="KW-1133">Transmembrane helix</keyword>
<protein>
    <recommendedName>
        <fullName evidence="3">exo-alpha-sialidase</fullName>
        <ecNumber evidence="3">3.2.1.18</ecNumber>
    </recommendedName>
</protein>
<dbReference type="InterPro" id="IPR036278">
    <property type="entry name" value="Sialidase_sf"/>
</dbReference>
<dbReference type="AlphaFoldDB" id="A0A081KEN1"/>
<dbReference type="GO" id="GO:0009313">
    <property type="term" value="P:oligosaccharide catabolic process"/>
    <property type="evidence" value="ECO:0007669"/>
    <property type="project" value="TreeGrafter"/>
</dbReference>
<feature type="transmembrane region" description="Helical" evidence="4">
    <location>
        <begin position="32"/>
        <end position="55"/>
    </location>
</feature>
<dbReference type="GO" id="GO:0006689">
    <property type="term" value="P:ganglioside catabolic process"/>
    <property type="evidence" value="ECO:0007669"/>
    <property type="project" value="TreeGrafter"/>
</dbReference>
<dbReference type="PANTHER" id="PTHR10628:SF30">
    <property type="entry name" value="EXO-ALPHA-SIALIDASE"/>
    <property type="match status" value="1"/>
</dbReference>
<evidence type="ECO:0000256" key="3">
    <source>
        <dbReference type="ARBA" id="ARBA00012733"/>
    </source>
</evidence>
<name>A0A081KEN1_9GAMM</name>
<accession>A0A081KEN1</accession>
<comment type="catalytic activity">
    <reaction evidence="1">
        <text>Hydrolysis of alpha-(2-&gt;3)-, alpha-(2-&gt;6)-, alpha-(2-&gt;8)- glycosidic linkages of terminal sialic acid residues in oligosaccharides, glycoproteins, glycolipids, colominic acid and synthetic substrates.</text>
        <dbReference type="EC" id="3.2.1.18"/>
    </reaction>
</comment>
<evidence type="ECO:0000313" key="6">
    <source>
        <dbReference type="EMBL" id="KEI72607.1"/>
    </source>
</evidence>
<keyword evidence="7" id="KW-1185">Reference proteome</keyword>
<reference evidence="6 7" key="1">
    <citation type="submission" date="2014-06" db="EMBL/GenBank/DDBJ databases">
        <title>Whole Genome Sequences of Three Symbiotic Endozoicomonas Bacteria.</title>
        <authorList>
            <person name="Neave M.J."/>
            <person name="Apprill A."/>
            <person name="Voolstra C.R."/>
        </authorList>
    </citation>
    <scope>NUCLEOTIDE SEQUENCE [LARGE SCALE GENOMIC DNA]</scope>
    <source>
        <strain evidence="6 7">DSM 22380</strain>
    </source>
</reference>
<dbReference type="Proteomes" id="UP000027997">
    <property type="component" value="Unassembled WGS sequence"/>
</dbReference>
<dbReference type="InterPro" id="IPR026856">
    <property type="entry name" value="Sialidase_fam"/>
</dbReference>
<feature type="transmembrane region" description="Helical" evidence="4">
    <location>
        <begin position="7"/>
        <end position="26"/>
    </location>
</feature>
<keyword evidence="4" id="KW-0472">Membrane</keyword>
<dbReference type="SUPFAM" id="SSF50939">
    <property type="entry name" value="Sialidases"/>
    <property type="match status" value="1"/>
</dbReference>
<dbReference type="EMBL" id="JOJP01000001">
    <property type="protein sequence ID" value="KEI72607.1"/>
    <property type="molecule type" value="Genomic_DNA"/>
</dbReference>